<accession>A0A9P6FPZ9</accession>
<name>A0A9P6FPZ9_9FUNG</name>
<feature type="compositionally biased region" description="Polar residues" evidence="1">
    <location>
        <begin position="16"/>
        <end position="34"/>
    </location>
</feature>
<dbReference type="Proteomes" id="UP000780801">
    <property type="component" value="Unassembled WGS sequence"/>
</dbReference>
<feature type="region of interest" description="Disordered" evidence="1">
    <location>
        <begin position="1"/>
        <end position="83"/>
    </location>
</feature>
<evidence type="ECO:0000313" key="3">
    <source>
        <dbReference type="Proteomes" id="UP000780801"/>
    </source>
</evidence>
<proteinExistence type="predicted"/>
<dbReference type="AlphaFoldDB" id="A0A9P6FPZ9"/>
<gene>
    <name evidence="2" type="ORF">BGW38_005418</name>
</gene>
<keyword evidence="3" id="KW-1185">Reference proteome</keyword>
<feature type="compositionally biased region" description="Polar residues" evidence="1">
    <location>
        <begin position="110"/>
        <end position="119"/>
    </location>
</feature>
<feature type="compositionally biased region" description="Acidic residues" evidence="1">
    <location>
        <begin position="180"/>
        <end position="192"/>
    </location>
</feature>
<feature type="region of interest" description="Disordered" evidence="1">
    <location>
        <begin position="272"/>
        <end position="299"/>
    </location>
</feature>
<feature type="compositionally biased region" description="Low complexity" evidence="1">
    <location>
        <begin position="1"/>
        <end position="15"/>
    </location>
</feature>
<evidence type="ECO:0000256" key="1">
    <source>
        <dbReference type="SAM" id="MobiDB-lite"/>
    </source>
</evidence>
<feature type="compositionally biased region" description="Polar residues" evidence="1">
    <location>
        <begin position="64"/>
        <end position="74"/>
    </location>
</feature>
<dbReference type="OrthoDB" id="2351940at2759"/>
<feature type="compositionally biased region" description="Acidic residues" evidence="1">
    <location>
        <begin position="139"/>
        <end position="150"/>
    </location>
</feature>
<feature type="compositionally biased region" description="Basic and acidic residues" evidence="1">
    <location>
        <begin position="163"/>
        <end position="177"/>
    </location>
</feature>
<sequence length="413" mass="45826">MSPGGSAFSGASPPSTQMGSLSTMTDFMRNQTSREQSHARSDETAPIQRDGDFTSLDLHHRSTEPLSSTWQQHSLPDRREPDDRINFRLLGNVYFSTWARQSLGDADNDYNMNSQSESEVQPRDPRTDRALAMLGDDRADTDEIMSENEGDGFGPSQSLRQRVAHESNREERGRFGYEESSGDEIDDDDDGIDLVIEERRHRGSNSAGTSNEPGSPSTPAPSHLERPQHAQLSPRSAAVLTSVLSSRRSLWSQSITNSSLTPSLLAQARQHARQYEGNPHFRRTPFPLNLQSPSSLSRPDLRSLGSRVYLSHEAQRAADSECLVDAESGLDPWLIEPGSVSTQYETIQYACGGLDLGSHLVDPNSCSENGFTRDLGRQDVWPLKFDMYFADGGEFNASHSVENVLKNDSSVYW</sequence>
<comment type="caution">
    <text evidence="2">The sequence shown here is derived from an EMBL/GenBank/DDBJ whole genome shotgun (WGS) entry which is preliminary data.</text>
</comment>
<organism evidence="2 3">
    <name type="scientific">Lunasporangiospora selenospora</name>
    <dbReference type="NCBI Taxonomy" id="979761"/>
    <lineage>
        <taxon>Eukaryota</taxon>
        <taxon>Fungi</taxon>
        <taxon>Fungi incertae sedis</taxon>
        <taxon>Mucoromycota</taxon>
        <taxon>Mortierellomycotina</taxon>
        <taxon>Mortierellomycetes</taxon>
        <taxon>Mortierellales</taxon>
        <taxon>Mortierellaceae</taxon>
        <taxon>Lunasporangiospora</taxon>
    </lineage>
</organism>
<reference evidence="2" key="1">
    <citation type="journal article" date="2020" name="Fungal Divers.">
        <title>Resolving the Mortierellaceae phylogeny through synthesis of multi-gene phylogenetics and phylogenomics.</title>
        <authorList>
            <person name="Vandepol N."/>
            <person name="Liber J."/>
            <person name="Desiro A."/>
            <person name="Na H."/>
            <person name="Kennedy M."/>
            <person name="Barry K."/>
            <person name="Grigoriev I.V."/>
            <person name="Miller A.N."/>
            <person name="O'Donnell K."/>
            <person name="Stajich J.E."/>
            <person name="Bonito G."/>
        </authorList>
    </citation>
    <scope>NUCLEOTIDE SEQUENCE</scope>
    <source>
        <strain evidence="2">KOD1015</strain>
    </source>
</reference>
<dbReference type="EMBL" id="JAABOA010003435">
    <property type="protein sequence ID" value="KAF9578675.1"/>
    <property type="molecule type" value="Genomic_DNA"/>
</dbReference>
<feature type="compositionally biased region" description="Basic and acidic residues" evidence="1">
    <location>
        <begin position="35"/>
        <end position="63"/>
    </location>
</feature>
<protein>
    <submittedName>
        <fullName evidence="2">Uncharacterized protein</fullName>
    </submittedName>
</protein>
<feature type="region of interest" description="Disordered" evidence="1">
    <location>
        <begin position="104"/>
        <end position="236"/>
    </location>
</feature>
<feature type="compositionally biased region" description="Polar residues" evidence="1">
    <location>
        <begin position="204"/>
        <end position="217"/>
    </location>
</feature>
<evidence type="ECO:0000313" key="2">
    <source>
        <dbReference type="EMBL" id="KAF9578675.1"/>
    </source>
</evidence>
<feature type="compositionally biased region" description="Basic and acidic residues" evidence="1">
    <location>
        <begin position="120"/>
        <end position="129"/>
    </location>
</feature>